<organism evidence="1">
    <name type="scientific">bioreactor metagenome</name>
    <dbReference type="NCBI Taxonomy" id="1076179"/>
    <lineage>
        <taxon>unclassified sequences</taxon>
        <taxon>metagenomes</taxon>
        <taxon>ecological metagenomes</taxon>
    </lineage>
</organism>
<accession>A0A645I8I6</accession>
<evidence type="ECO:0008006" key="2">
    <source>
        <dbReference type="Google" id="ProtNLM"/>
    </source>
</evidence>
<evidence type="ECO:0000313" key="1">
    <source>
        <dbReference type="EMBL" id="MPN46709.1"/>
    </source>
</evidence>
<dbReference type="AlphaFoldDB" id="A0A645I8I6"/>
<name>A0A645I8I6_9ZZZZ</name>
<reference evidence="1" key="1">
    <citation type="submission" date="2019-08" db="EMBL/GenBank/DDBJ databases">
        <authorList>
            <person name="Kucharzyk K."/>
            <person name="Murdoch R.W."/>
            <person name="Higgins S."/>
            <person name="Loffler F."/>
        </authorList>
    </citation>
    <scope>NUCLEOTIDE SEQUENCE</scope>
</reference>
<comment type="caution">
    <text evidence="1">The sequence shown here is derived from an EMBL/GenBank/DDBJ whole genome shotgun (WGS) entry which is preliminary data.</text>
</comment>
<dbReference type="Gene3D" id="3.40.50.300">
    <property type="entry name" value="P-loop containing nucleotide triphosphate hydrolases"/>
    <property type="match status" value="1"/>
</dbReference>
<dbReference type="InterPro" id="IPR027417">
    <property type="entry name" value="P-loop_NTPase"/>
</dbReference>
<sequence>MLIGAGVQPLVIREIDMASQIQASFDDKTGESEYALMGKFKEIPVLIIQDFGKQGGRSDWWPQKIYDIIDHRLIKGRATVITSNYDLTNKRLITSRFGENHGAAIYSRLNGKSEIWDLAGPDRRLAG</sequence>
<protein>
    <recommendedName>
        <fullName evidence="2">IstB-like ATP-binding protein domain-containing protein</fullName>
    </recommendedName>
</protein>
<gene>
    <name evidence="1" type="ORF">SDC9_194306</name>
</gene>
<proteinExistence type="predicted"/>
<dbReference type="EMBL" id="VSSQ01107604">
    <property type="protein sequence ID" value="MPN46709.1"/>
    <property type="molecule type" value="Genomic_DNA"/>
</dbReference>